<evidence type="ECO:0000313" key="1">
    <source>
        <dbReference type="EMBL" id="PYH99038.1"/>
    </source>
</evidence>
<evidence type="ECO:0000313" key="2">
    <source>
        <dbReference type="Proteomes" id="UP000247810"/>
    </source>
</evidence>
<sequence>MKEETLRIIIRNSPIHYICPLYFEFFPREDLLNRHIYERSNNMHAGLRAGLRKRDSIQTDAEEFLIYYRQSVNISVAAENIPPASDCFAVDFVVEHYHSFPRTMASL</sequence>
<dbReference type="Proteomes" id="UP000247810">
    <property type="component" value="Unassembled WGS sequence"/>
</dbReference>
<dbReference type="EMBL" id="KZ825805">
    <property type="protein sequence ID" value="PYH99038.1"/>
    <property type="molecule type" value="Genomic_DNA"/>
</dbReference>
<proteinExistence type="predicted"/>
<dbReference type="OrthoDB" id="4462805at2759"/>
<name>A0A319EE42_9EURO</name>
<keyword evidence="2" id="KW-1185">Reference proteome</keyword>
<accession>A0A319EE42</accession>
<gene>
    <name evidence="1" type="ORF">BO71DRAFT_314938</name>
</gene>
<dbReference type="STRING" id="1448320.A0A319EE42"/>
<dbReference type="VEuPathDB" id="FungiDB:BO71DRAFT_314938"/>
<protein>
    <submittedName>
        <fullName evidence="1">Uncharacterized protein</fullName>
    </submittedName>
</protein>
<reference evidence="1 2" key="1">
    <citation type="submission" date="2018-02" db="EMBL/GenBank/DDBJ databases">
        <title>The genomes of Aspergillus section Nigri reveals drivers in fungal speciation.</title>
        <authorList>
            <consortium name="DOE Joint Genome Institute"/>
            <person name="Vesth T.C."/>
            <person name="Nybo J."/>
            <person name="Theobald S."/>
            <person name="Brandl J."/>
            <person name="Frisvad J.C."/>
            <person name="Nielsen K.F."/>
            <person name="Lyhne E.K."/>
            <person name="Kogle M.E."/>
            <person name="Kuo A."/>
            <person name="Riley R."/>
            <person name="Clum A."/>
            <person name="Nolan M."/>
            <person name="Lipzen A."/>
            <person name="Salamov A."/>
            <person name="Henrissat B."/>
            <person name="Wiebenga A."/>
            <person name="De vries R.P."/>
            <person name="Grigoriev I.V."/>
            <person name="Mortensen U.H."/>
            <person name="Andersen M.R."/>
            <person name="Baker S.E."/>
        </authorList>
    </citation>
    <scope>NUCLEOTIDE SEQUENCE [LARGE SCALE GENOMIC DNA]</scope>
    <source>
        <strain evidence="1 2">CBS 707.79</strain>
    </source>
</reference>
<organism evidence="1 2">
    <name type="scientific">Aspergillus ellipticus CBS 707.79</name>
    <dbReference type="NCBI Taxonomy" id="1448320"/>
    <lineage>
        <taxon>Eukaryota</taxon>
        <taxon>Fungi</taxon>
        <taxon>Dikarya</taxon>
        <taxon>Ascomycota</taxon>
        <taxon>Pezizomycotina</taxon>
        <taxon>Eurotiomycetes</taxon>
        <taxon>Eurotiomycetidae</taxon>
        <taxon>Eurotiales</taxon>
        <taxon>Aspergillaceae</taxon>
        <taxon>Aspergillus</taxon>
        <taxon>Aspergillus subgen. Circumdati</taxon>
    </lineage>
</organism>
<dbReference type="AlphaFoldDB" id="A0A319EE42"/>